<accession>A0A3L0WZF1</accession>
<protein>
    <submittedName>
        <fullName evidence="2">Uncharacterized protein</fullName>
    </submittedName>
</protein>
<dbReference type="EMBL" id="RNRV01000008">
    <property type="protein sequence ID" value="MHO03971.1"/>
    <property type="molecule type" value="Genomic_DNA"/>
</dbReference>
<sequence>MRDAEGRTGVSGRLERWSEGLSDGRKGRGRYARPVIPGLSPEKYQDGEIRGLSRGKSGVAGYQGFIKMAVWLDFNLLFLNGF</sequence>
<evidence type="ECO:0000256" key="1">
    <source>
        <dbReference type="SAM" id="MobiDB-lite"/>
    </source>
</evidence>
<dbReference type="AlphaFoldDB" id="A0A3L0WZF1"/>
<reference evidence="2" key="1">
    <citation type="submission" date="2018-10" db="EMBL/GenBank/DDBJ databases">
        <authorList>
            <consortium name="NARMS: The National Antimicrobial Resistance Monitoring System"/>
        </authorList>
    </citation>
    <scope>NUCLEOTIDE SEQUENCE [LARGE SCALE GENOMIC DNA]</scope>
    <source>
        <strain evidence="2">CVM N17EC0388</strain>
    </source>
</reference>
<proteinExistence type="predicted"/>
<name>A0A3L0WZF1_ECOLX</name>
<evidence type="ECO:0000313" key="2">
    <source>
        <dbReference type="EMBL" id="MHO03971.1"/>
    </source>
</evidence>
<comment type="caution">
    <text evidence="2">The sequence shown here is derived from an EMBL/GenBank/DDBJ whole genome shotgun (WGS) entry which is preliminary data.</text>
</comment>
<feature type="compositionally biased region" description="Basic and acidic residues" evidence="1">
    <location>
        <begin position="13"/>
        <end position="26"/>
    </location>
</feature>
<gene>
    <name evidence="2" type="ORF">D9F05_06245</name>
</gene>
<organism evidence="2">
    <name type="scientific">Escherichia coli</name>
    <dbReference type="NCBI Taxonomy" id="562"/>
    <lineage>
        <taxon>Bacteria</taxon>
        <taxon>Pseudomonadati</taxon>
        <taxon>Pseudomonadota</taxon>
        <taxon>Gammaproteobacteria</taxon>
        <taxon>Enterobacterales</taxon>
        <taxon>Enterobacteriaceae</taxon>
        <taxon>Escherichia</taxon>
    </lineage>
</organism>
<feature type="region of interest" description="Disordered" evidence="1">
    <location>
        <begin position="1"/>
        <end position="39"/>
    </location>
</feature>